<dbReference type="AlphaFoldDB" id="A0A7W2DT57"/>
<dbReference type="Pfam" id="PF04765">
    <property type="entry name" value="TOD1_MUCI70"/>
    <property type="match status" value="1"/>
</dbReference>
<dbReference type="RefSeq" id="WP_191852802.1">
    <property type="nucleotide sequence ID" value="NZ_JACERG010000010.1"/>
</dbReference>
<accession>A0A7W2DT57</accession>
<protein>
    <submittedName>
        <fullName evidence="2">DUF616 domain-containing protein</fullName>
    </submittedName>
</protein>
<sequence length="217" mass="24738">MSTAAVITAIYDQYDTLKPPLPQRGVDVDWVLVTDQPPADALGWRVVHEPRPEMHPNRAAKAPKYEPWRYTDADASIWVDASFRITSDRFVAEALSYADPIAQFPHPWRDCLYTEAAASAGLSKYQGEPIAAQADHYRHRGHPAFWGLWATGVIARHHTPDVMLLGRHWDAQTHAWSFQDQISQPYCLRVTGLRPAPLPGSHIDTPWLRYEASRRHW</sequence>
<gene>
    <name evidence="2" type="ORF">H1X69_12375</name>
</gene>
<feature type="domain" description="TOD1/MUCI70 glycosyltransferase-like" evidence="1">
    <location>
        <begin position="44"/>
        <end position="187"/>
    </location>
</feature>
<dbReference type="Proteomes" id="UP000587608">
    <property type="component" value="Unassembled WGS sequence"/>
</dbReference>
<evidence type="ECO:0000313" key="2">
    <source>
        <dbReference type="EMBL" id="MBA5222212.1"/>
    </source>
</evidence>
<comment type="caution">
    <text evidence="2">The sequence shown here is derived from an EMBL/GenBank/DDBJ whole genome shotgun (WGS) entry which is preliminary data.</text>
</comment>
<organism evidence="2 3">
    <name type="scientific">Streptomyces griseoaurantiacus</name>
    <dbReference type="NCBI Taxonomy" id="68213"/>
    <lineage>
        <taxon>Bacteria</taxon>
        <taxon>Bacillati</taxon>
        <taxon>Actinomycetota</taxon>
        <taxon>Actinomycetes</taxon>
        <taxon>Kitasatosporales</taxon>
        <taxon>Streptomycetaceae</taxon>
        <taxon>Streptomyces</taxon>
        <taxon>Streptomyces aurantiacus group</taxon>
    </lineage>
</organism>
<dbReference type="InterPro" id="IPR048354">
    <property type="entry name" value="TOD1_MUCI70_glycTrfase_dom"/>
</dbReference>
<reference evidence="2 3" key="1">
    <citation type="submission" date="2020-07" db="EMBL/GenBank/DDBJ databases">
        <title>Differential regulation of undecylprodigiosin biosynthesis in the yeast-scavenging Streptomyces strain MBK6.</title>
        <authorList>
            <person name="Baral B."/>
            <person name="Siitonen V."/>
            <person name="Laughlin M."/>
            <person name="Yamada K."/>
            <person name="Ilomaeki M."/>
            <person name="Metsae-Ketelae M."/>
            <person name="Niemi J."/>
        </authorList>
    </citation>
    <scope>NUCLEOTIDE SEQUENCE [LARGE SCALE GENOMIC DNA]</scope>
    <source>
        <strain evidence="2 3">MBK6</strain>
    </source>
</reference>
<proteinExistence type="predicted"/>
<evidence type="ECO:0000259" key="1">
    <source>
        <dbReference type="Pfam" id="PF04765"/>
    </source>
</evidence>
<dbReference type="EMBL" id="JACERG010000010">
    <property type="protein sequence ID" value="MBA5222212.1"/>
    <property type="molecule type" value="Genomic_DNA"/>
</dbReference>
<name>A0A7W2DT57_9ACTN</name>
<evidence type="ECO:0000313" key="3">
    <source>
        <dbReference type="Proteomes" id="UP000587608"/>
    </source>
</evidence>